<keyword evidence="3 5" id="KW-0067">ATP-binding</keyword>
<dbReference type="PROSITE" id="PS00211">
    <property type="entry name" value="ABC_TRANSPORTER_1"/>
    <property type="match status" value="1"/>
</dbReference>
<dbReference type="SUPFAM" id="SSF52540">
    <property type="entry name" value="P-loop containing nucleoside triphosphate hydrolases"/>
    <property type="match status" value="1"/>
</dbReference>
<dbReference type="PROSITE" id="PS50893">
    <property type="entry name" value="ABC_TRANSPORTER_2"/>
    <property type="match status" value="1"/>
</dbReference>
<dbReference type="InterPro" id="IPR003593">
    <property type="entry name" value="AAA+_ATPase"/>
</dbReference>
<dbReference type="InterPro" id="IPR027417">
    <property type="entry name" value="P-loop_NTPase"/>
</dbReference>
<dbReference type="GO" id="GO:0005524">
    <property type="term" value="F:ATP binding"/>
    <property type="evidence" value="ECO:0007669"/>
    <property type="project" value="UniProtKB-KW"/>
</dbReference>
<dbReference type="InterPro" id="IPR008995">
    <property type="entry name" value="Mo/tungstate-bd_C_term_dom"/>
</dbReference>
<comment type="caution">
    <text evidence="5">The sequence shown here is derived from an EMBL/GenBank/DDBJ whole genome shotgun (WGS) entry which is preliminary data.</text>
</comment>
<reference evidence="6" key="1">
    <citation type="journal article" date="2019" name="Int. J. Syst. Evol. Microbiol.">
        <title>The Global Catalogue of Microorganisms (GCM) 10K type strain sequencing project: providing services to taxonomists for standard genome sequencing and annotation.</title>
        <authorList>
            <consortium name="The Broad Institute Genomics Platform"/>
            <consortium name="The Broad Institute Genome Sequencing Center for Infectious Disease"/>
            <person name="Wu L."/>
            <person name="Ma J."/>
        </authorList>
    </citation>
    <scope>NUCLEOTIDE SEQUENCE [LARGE SCALE GENOMIC DNA]</scope>
    <source>
        <strain evidence="6">JCM 30742</strain>
    </source>
</reference>
<evidence type="ECO:0000259" key="4">
    <source>
        <dbReference type="PROSITE" id="PS50893"/>
    </source>
</evidence>
<gene>
    <name evidence="5" type="ORF">GCM10023081_14300</name>
</gene>
<dbReference type="PANTHER" id="PTHR42781:SF4">
    <property type="entry name" value="SPERMIDINE_PUTRESCINE IMPORT ATP-BINDING PROTEIN POTA"/>
    <property type="match status" value="1"/>
</dbReference>
<dbReference type="InterPro" id="IPR003439">
    <property type="entry name" value="ABC_transporter-like_ATP-bd"/>
</dbReference>
<dbReference type="RefSeq" id="WP_345149608.1">
    <property type="nucleotide sequence ID" value="NZ_BAABEO010000009.1"/>
</dbReference>
<proteinExistence type="predicted"/>
<name>A0ABP7C4N2_9MICC</name>
<dbReference type="Gene3D" id="3.40.50.300">
    <property type="entry name" value="P-loop containing nucleotide triphosphate hydrolases"/>
    <property type="match status" value="1"/>
</dbReference>
<sequence length="362" mass="38105">MHIQISGVSKAFNATPILKDVNLTIQSGEFITLLGPSGCGKTTTLRCVAGLETPDAGSIEVGGKAFVNAATRTFVPTHKRKVGMVFQSYALWPHMSVAANVAYPLKRRKTPPAQLKPLVASTLEAVGMGQHAGRYPHELSGGQQQRVALARGLVSAGGVMLFDEPLSNLDAKLRIAMRSEIRRLHNEFGNTSIYVTHDQDEALALSDRVIIMRGGVVEQVGTPDDVRSRPVSSFAADFVGFENILACRSVSEGSGRRTAVLDGGLELELTGAAANLETGMFVAFRSSAVRLGGERGAGINAAGAVRDSSYSGETRTVVVDVAPGVGITAAVPDSADAAAVYRHGGSEVSFHVPARSVVVLER</sequence>
<dbReference type="SMART" id="SM00382">
    <property type="entry name" value="AAA"/>
    <property type="match status" value="1"/>
</dbReference>
<dbReference type="Proteomes" id="UP001500752">
    <property type="component" value="Unassembled WGS sequence"/>
</dbReference>
<evidence type="ECO:0000256" key="3">
    <source>
        <dbReference type="ARBA" id="ARBA00022840"/>
    </source>
</evidence>
<dbReference type="Pfam" id="PF00005">
    <property type="entry name" value="ABC_tran"/>
    <property type="match status" value="1"/>
</dbReference>
<keyword evidence="6" id="KW-1185">Reference proteome</keyword>
<evidence type="ECO:0000313" key="5">
    <source>
        <dbReference type="EMBL" id="GAA3677149.1"/>
    </source>
</evidence>
<protein>
    <submittedName>
        <fullName evidence="5">ABC transporter ATP-binding protein</fullName>
    </submittedName>
</protein>
<organism evidence="5 6">
    <name type="scientific">Arthrobacter ginkgonis</name>
    <dbReference type="NCBI Taxonomy" id="1630594"/>
    <lineage>
        <taxon>Bacteria</taxon>
        <taxon>Bacillati</taxon>
        <taxon>Actinomycetota</taxon>
        <taxon>Actinomycetes</taxon>
        <taxon>Micrococcales</taxon>
        <taxon>Micrococcaceae</taxon>
        <taxon>Arthrobacter</taxon>
    </lineage>
</organism>
<evidence type="ECO:0000256" key="2">
    <source>
        <dbReference type="ARBA" id="ARBA00022741"/>
    </source>
</evidence>
<feature type="domain" description="ABC transporter" evidence="4">
    <location>
        <begin position="3"/>
        <end position="239"/>
    </location>
</feature>
<evidence type="ECO:0000313" key="6">
    <source>
        <dbReference type="Proteomes" id="UP001500752"/>
    </source>
</evidence>
<keyword evidence="1" id="KW-0813">Transport</keyword>
<dbReference type="InterPro" id="IPR013611">
    <property type="entry name" value="Transp-assoc_OB_typ2"/>
</dbReference>
<dbReference type="PANTHER" id="PTHR42781">
    <property type="entry name" value="SPERMIDINE/PUTRESCINE IMPORT ATP-BINDING PROTEIN POTA"/>
    <property type="match status" value="1"/>
</dbReference>
<dbReference type="Pfam" id="PF08402">
    <property type="entry name" value="TOBE_2"/>
    <property type="match status" value="1"/>
</dbReference>
<evidence type="ECO:0000256" key="1">
    <source>
        <dbReference type="ARBA" id="ARBA00022448"/>
    </source>
</evidence>
<dbReference type="InterPro" id="IPR017871">
    <property type="entry name" value="ABC_transporter-like_CS"/>
</dbReference>
<accession>A0ABP7C4N2</accession>
<dbReference type="EMBL" id="BAABEO010000009">
    <property type="protein sequence ID" value="GAA3677149.1"/>
    <property type="molecule type" value="Genomic_DNA"/>
</dbReference>
<keyword evidence="2" id="KW-0547">Nucleotide-binding</keyword>
<dbReference type="InterPro" id="IPR050093">
    <property type="entry name" value="ABC_SmlMolc_Importer"/>
</dbReference>
<dbReference type="SUPFAM" id="SSF50331">
    <property type="entry name" value="MOP-like"/>
    <property type="match status" value="1"/>
</dbReference>